<evidence type="ECO:0000313" key="3">
    <source>
        <dbReference type="Proteomes" id="UP001234880"/>
    </source>
</evidence>
<feature type="region of interest" description="Disordered" evidence="1">
    <location>
        <begin position="1"/>
        <end position="272"/>
    </location>
</feature>
<feature type="compositionally biased region" description="Basic residues" evidence="1">
    <location>
        <begin position="49"/>
        <end position="69"/>
    </location>
</feature>
<reference evidence="2 3" key="1">
    <citation type="submission" date="2023-07" db="EMBL/GenBank/DDBJ databases">
        <title>Sequencing the genomes of 1000 actinobacteria strains.</title>
        <authorList>
            <person name="Klenk H.-P."/>
        </authorList>
    </citation>
    <scope>NUCLEOTIDE SEQUENCE [LARGE SCALE GENOMIC DNA]</scope>
    <source>
        <strain evidence="2 3">DSM 41600</strain>
    </source>
</reference>
<evidence type="ECO:0000256" key="1">
    <source>
        <dbReference type="SAM" id="MobiDB-lite"/>
    </source>
</evidence>
<feature type="compositionally biased region" description="Low complexity" evidence="1">
    <location>
        <begin position="100"/>
        <end position="109"/>
    </location>
</feature>
<protein>
    <recommendedName>
        <fullName evidence="4">Basic proline-rich protein-like</fullName>
    </recommendedName>
</protein>
<keyword evidence="3" id="KW-1185">Reference proteome</keyword>
<sequence length="272" mass="28923">MERRGFFSPRPPPPLPPCRLPADSRRLRCRSARGRIRSRAGSVPGTRRSAARPRARGPFRRRAGKRPGKRPGGSSGAFAHPSPASPAPPRGRPISPPLPLLRSSPVPSGILRLPATDRNGRFHSGAARLRPSPPARPPSDGSWPDGDAIAPGKIPRLAPHPCRAPYCAARRRSASGRPVPRPQFARPDLRDRSPITGKPIRRNSVRPVRRPGPSFPAAGGPPAEGDRPPRPVAARTRPTGVRAPPALHAPPPAQLTADQPVPAWNRAAGGGP</sequence>
<feature type="compositionally biased region" description="Basic residues" evidence="1">
    <location>
        <begin position="199"/>
        <end position="209"/>
    </location>
</feature>
<comment type="caution">
    <text evidence="2">The sequence shown here is derived from an EMBL/GenBank/DDBJ whole genome shotgun (WGS) entry which is preliminary data.</text>
</comment>
<proteinExistence type="predicted"/>
<evidence type="ECO:0000313" key="2">
    <source>
        <dbReference type="EMBL" id="MDP9615510.1"/>
    </source>
</evidence>
<organism evidence="2 3">
    <name type="scientific">Streptomyces demainii</name>
    <dbReference type="NCBI Taxonomy" id="588122"/>
    <lineage>
        <taxon>Bacteria</taxon>
        <taxon>Bacillati</taxon>
        <taxon>Actinomycetota</taxon>
        <taxon>Actinomycetes</taxon>
        <taxon>Kitasatosporales</taxon>
        <taxon>Streptomycetaceae</taxon>
        <taxon>Streptomyces</taxon>
    </lineage>
</organism>
<gene>
    <name evidence="2" type="ORF">JOF35_007848</name>
</gene>
<feature type="compositionally biased region" description="Pro residues" evidence="1">
    <location>
        <begin position="83"/>
        <end position="99"/>
    </location>
</feature>
<name>A0ABT9L486_9ACTN</name>
<dbReference type="Proteomes" id="UP001234880">
    <property type="component" value="Unassembled WGS sequence"/>
</dbReference>
<accession>A0ABT9L486</accession>
<evidence type="ECO:0008006" key="4">
    <source>
        <dbReference type="Google" id="ProtNLM"/>
    </source>
</evidence>
<feature type="compositionally biased region" description="Low complexity" evidence="1">
    <location>
        <begin position="232"/>
        <end position="246"/>
    </location>
</feature>
<feature type="compositionally biased region" description="Basic residues" evidence="1">
    <location>
        <begin position="27"/>
        <end position="38"/>
    </location>
</feature>
<dbReference type="EMBL" id="JAURUE010000002">
    <property type="protein sequence ID" value="MDP9615510.1"/>
    <property type="molecule type" value="Genomic_DNA"/>
</dbReference>
<feature type="compositionally biased region" description="Low complexity" evidence="1">
    <location>
        <begin position="39"/>
        <end position="48"/>
    </location>
</feature>
<feature type="compositionally biased region" description="Pro residues" evidence="1">
    <location>
        <begin position="9"/>
        <end position="19"/>
    </location>
</feature>
<feature type="compositionally biased region" description="Low complexity" evidence="1">
    <location>
        <begin position="211"/>
        <end position="223"/>
    </location>
</feature>